<evidence type="ECO:0000313" key="3">
    <source>
        <dbReference type="EMBL" id="TDL26399.1"/>
    </source>
</evidence>
<dbReference type="InterPro" id="IPR000408">
    <property type="entry name" value="Reg_chr_condens"/>
</dbReference>
<dbReference type="STRING" id="50990.A0A4Y7QHU4"/>
<dbReference type="PANTHER" id="PTHR22870">
    <property type="entry name" value="REGULATOR OF CHROMOSOME CONDENSATION"/>
    <property type="match status" value="1"/>
</dbReference>
<proteinExistence type="predicted"/>
<protein>
    <submittedName>
        <fullName evidence="3">RCC1/BLIP-II</fullName>
    </submittedName>
</protein>
<dbReference type="InterPro" id="IPR009091">
    <property type="entry name" value="RCC1/BLIP-II"/>
</dbReference>
<evidence type="ECO:0000313" key="4">
    <source>
        <dbReference type="Proteomes" id="UP000294933"/>
    </source>
</evidence>
<dbReference type="PROSITE" id="PS50012">
    <property type="entry name" value="RCC1_3"/>
    <property type="match status" value="3"/>
</dbReference>
<reference evidence="3 4" key="1">
    <citation type="submission" date="2018-06" db="EMBL/GenBank/DDBJ databases">
        <title>A transcriptomic atlas of mushroom development highlights an independent origin of complex multicellularity.</title>
        <authorList>
            <consortium name="DOE Joint Genome Institute"/>
            <person name="Krizsan K."/>
            <person name="Almasi E."/>
            <person name="Merenyi Z."/>
            <person name="Sahu N."/>
            <person name="Viragh M."/>
            <person name="Koszo T."/>
            <person name="Mondo S."/>
            <person name="Kiss B."/>
            <person name="Balint B."/>
            <person name="Kues U."/>
            <person name="Barry K."/>
            <person name="Hegedus J.C."/>
            <person name="Henrissat B."/>
            <person name="Johnson J."/>
            <person name="Lipzen A."/>
            <person name="Ohm R."/>
            <person name="Nagy I."/>
            <person name="Pangilinan J."/>
            <person name="Yan J."/>
            <person name="Xiong Y."/>
            <person name="Grigoriev I.V."/>
            <person name="Hibbett D.S."/>
            <person name="Nagy L.G."/>
        </authorList>
    </citation>
    <scope>NUCLEOTIDE SEQUENCE [LARGE SCALE GENOMIC DNA]</scope>
    <source>
        <strain evidence="3 4">SZMC22713</strain>
    </source>
</reference>
<dbReference type="VEuPathDB" id="FungiDB:BD410DRAFT_783452"/>
<feature type="repeat" description="RCC1" evidence="2">
    <location>
        <begin position="357"/>
        <end position="414"/>
    </location>
</feature>
<evidence type="ECO:0000256" key="1">
    <source>
        <dbReference type="ARBA" id="ARBA00022737"/>
    </source>
</evidence>
<dbReference type="Proteomes" id="UP000294933">
    <property type="component" value="Unassembled WGS sequence"/>
</dbReference>
<gene>
    <name evidence="3" type="ORF">BD410DRAFT_783452</name>
</gene>
<dbReference type="Pfam" id="PF00415">
    <property type="entry name" value="RCC1"/>
    <property type="match status" value="2"/>
</dbReference>
<dbReference type="SUPFAM" id="SSF50985">
    <property type="entry name" value="RCC1/BLIP-II"/>
    <property type="match status" value="1"/>
</dbReference>
<feature type="repeat" description="RCC1" evidence="2">
    <location>
        <begin position="195"/>
        <end position="247"/>
    </location>
</feature>
<dbReference type="EMBL" id="ML170161">
    <property type="protein sequence ID" value="TDL26399.1"/>
    <property type="molecule type" value="Genomic_DNA"/>
</dbReference>
<dbReference type="AlphaFoldDB" id="A0A4Y7QHU4"/>
<keyword evidence="4" id="KW-1185">Reference proteome</keyword>
<name>A0A4Y7QHU4_9AGAM</name>
<feature type="repeat" description="RCC1" evidence="2">
    <location>
        <begin position="288"/>
        <end position="346"/>
    </location>
</feature>
<organism evidence="3 4">
    <name type="scientific">Rickenella mellea</name>
    <dbReference type="NCBI Taxonomy" id="50990"/>
    <lineage>
        <taxon>Eukaryota</taxon>
        <taxon>Fungi</taxon>
        <taxon>Dikarya</taxon>
        <taxon>Basidiomycota</taxon>
        <taxon>Agaricomycotina</taxon>
        <taxon>Agaricomycetes</taxon>
        <taxon>Hymenochaetales</taxon>
        <taxon>Rickenellaceae</taxon>
        <taxon>Rickenella</taxon>
    </lineage>
</organism>
<dbReference type="PANTHER" id="PTHR22870:SF408">
    <property type="entry name" value="OS09G0560450 PROTEIN"/>
    <property type="match status" value="1"/>
</dbReference>
<keyword evidence="1" id="KW-0677">Repeat</keyword>
<sequence>MKTLRIVSAGSNAKGQLAQNSVADAHTFNACLFSDSSALSGTAAVTSIATGSNHSLITLRDTLGQTRLWGCGDGSRGQLGEAYGRQYGCSSVLRPIDLSHYHDRDVSMIAAAWETSYITLTHPSKSDIVLSLGANDFGDLGIGAKQKGSVTSGQILFDHLFSSKSATDIMRVLEIKAGPHHALARISVENSTNEQRVAGWGVSRHGQLGPQNGPNLPPFISSPNRLPVRDVTSLALGNQHSVFLQSSGVAIGLGSDRKHQLHEISSLSAVQSIGATWNGSYLIRQENDSWFIYGTGSNSNGQLGCSPTETTTPSLSKIPFPDETRQNYEIVDMACGSEHVLVLLKEKINSTAQQPSTAVWAWGWNEHGNLGLGHTDDVTSPTRVWPPANTPRGSEATVVGIYAGNGTSWIVVEEG</sequence>
<dbReference type="OrthoDB" id="5370059at2759"/>
<dbReference type="Gene3D" id="2.130.10.30">
    <property type="entry name" value="Regulator of chromosome condensation 1/beta-lactamase-inhibitor protein II"/>
    <property type="match status" value="2"/>
</dbReference>
<accession>A0A4Y7QHU4</accession>
<evidence type="ECO:0000256" key="2">
    <source>
        <dbReference type="PROSITE-ProRule" id="PRU00235"/>
    </source>
</evidence>
<dbReference type="InterPro" id="IPR051210">
    <property type="entry name" value="Ub_ligase/GEF_domain"/>
</dbReference>